<accession>A0ABM8RR09</accession>
<keyword evidence="3" id="KW-1185">Reference proteome</keyword>
<evidence type="ECO:0000256" key="1">
    <source>
        <dbReference type="SAM" id="MobiDB-lite"/>
    </source>
</evidence>
<name>A0ABM8RR09_9BACT</name>
<evidence type="ECO:0000313" key="2">
    <source>
        <dbReference type="EMBL" id="CAE6767127.1"/>
    </source>
</evidence>
<gene>
    <name evidence="2" type="ORF">NSPZN2_40098</name>
</gene>
<proteinExistence type="predicted"/>
<dbReference type="Proteomes" id="UP000675880">
    <property type="component" value="Unassembled WGS sequence"/>
</dbReference>
<feature type="region of interest" description="Disordered" evidence="1">
    <location>
        <begin position="1"/>
        <end position="25"/>
    </location>
</feature>
<protein>
    <submittedName>
        <fullName evidence="2">Uncharacterized protein</fullName>
    </submittedName>
</protein>
<evidence type="ECO:0000313" key="3">
    <source>
        <dbReference type="Proteomes" id="UP000675880"/>
    </source>
</evidence>
<dbReference type="EMBL" id="CAJNBJ010000017">
    <property type="protein sequence ID" value="CAE6767127.1"/>
    <property type="molecule type" value="Genomic_DNA"/>
</dbReference>
<reference evidence="2 3" key="1">
    <citation type="submission" date="2021-02" db="EMBL/GenBank/DDBJ databases">
        <authorList>
            <person name="Han P."/>
        </authorList>
    </citation>
    <scope>NUCLEOTIDE SEQUENCE [LARGE SCALE GENOMIC DNA]</scope>
    <source>
        <strain evidence="2">Candidatus Nitrospira sp. ZN2</strain>
    </source>
</reference>
<organism evidence="2 3">
    <name type="scientific">Nitrospira defluvii</name>
    <dbReference type="NCBI Taxonomy" id="330214"/>
    <lineage>
        <taxon>Bacteria</taxon>
        <taxon>Pseudomonadati</taxon>
        <taxon>Nitrospirota</taxon>
        <taxon>Nitrospiria</taxon>
        <taxon>Nitrospirales</taxon>
        <taxon>Nitrospiraceae</taxon>
        <taxon>Nitrospira</taxon>
    </lineage>
</organism>
<feature type="compositionally biased region" description="Basic and acidic residues" evidence="1">
    <location>
        <begin position="7"/>
        <end position="25"/>
    </location>
</feature>
<comment type="caution">
    <text evidence="2">The sequence shown here is derived from an EMBL/GenBank/DDBJ whole genome shotgun (WGS) entry which is preliminary data.</text>
</comment>
<sequence length="25" mass="2733">MPPSSDAQEKALRAVPKFEDENGES</sequence>